<dbReference type="GO" id="GO:0000978">
    <property type="term" value="F:RNA polymerase II cis-regulatory region sequence-specific DNA binding"/>
    <property type="evidence" value="ECO:0007669"/>
    <property type="project" value="TreeGrafter"/>
</dbReference>
<comment type="subcellular location">
    <subcellularLocation>
        <location evidence="1">Nucleus</location>
    </subcellularLocation>
</comment>
<dbReference type="InterPro" id="IPR036879">
    <property type="entry name" value="TF_MADSbox_sf"/>
</dbReference>
<dbReference type="EMBL" id="AP019302">
    <property type="protein sequence ID" value="BBH06420.1"/>
    <property type="molecule type" value="Genomic_DNA"/>
</dbReference>
<dbReference type="GO" id="GO:0046983">
    <property type="term" value="F:protein dimerization activity"/>
    <property type="evidence" value="ECO:0007669"/>
    <property type="project" value="InterPro"/>
</dbReference>
<feature type="domain" description="MADS-box" evidence="6">
    <location>
        <begin position="1"/>
        <end position="50"/>
    </location>
</feature>
<dbReference type="SUPFAM" id="SSF55455">
    <property type="entry name" value="SRF-like"/>
    <property type="match status" value="1"/>
</dbReference>
<reference evidence="9" key="3">
    <citation type="journal article" date="2020" name="Plant J.">
        <title>Transposons played a major role in the diversification between the closely related almond and peach genomes: results from the almond genome sequence.</title>
        <authorList>
            <person name="Alioto T."/>
            <person name="Alexiou K.G."/>
            <person name="Bardil A."/>
            <person name="Barteri F."/>
            <person name="Castanera R."/>
            <person name="Cruz F."/>
            <person name="Dhingra A."/>
            <person name="Duval H."/>
            <person name="Fernandez I Marti A."/>
            <person name="Frias L."/>
            <person name="Galan B."/>
            <person name="Garcia J.L."/>
            <person name="Howad W."/>
            <person name="Gomez-Garrido J."/>
            <person name="Gut M."/>
            <person name="Julca I."/>
            <person name="Morata J."/>
            <person name="Puigdomenech P."/>
            <person name="Ribeca P."/>
            <person name="Rubio Cabetas M.J."/>
            <person name="Vlasova A."/>
            <person name="Wirthensohn M."/>
            <person name="Garcia-Mas J."/>
            <person name="Gabaldon T."/>
            <person name="Casacuberta J.M."/>
            <person name="Arus P."/>
        </authorList>
    </citation>
    <scope>NUCLEOTIDE SEQUENCE [LARGE SCALE GENOMIC DNA]</scope>
    <source>
        <strain evidence="9">cv. Texas</strain>
    </source>
</reference>
<keyword evidence="3" id="KW-0238">DNA-binding</keyword>
<dbReference type="GO" id="GO:0045944">
    <property type="term" value="P:positive regulation of transcription by RNA polymerase II"/>
    <property type="evidence" value="ECO:0007669"/>
    <property type="project" value="InterPro"/>
</dbReference>
<dbReference type="Gene3D" id="3.40.1810.10">
    <property type="entry name" value="Transcription factor, MADS-box"/>
    <property type="match status" value="1"/>
</dbReference>
<gene>
    <name evidence="8" type="ORF">ALMOND_2B030273</name>
    <name evidence="7" type="ORF">Prudu_018070</name>
</gene>
<keyword evidence="5" id="KW-0539">Nucleus</keyword>
<dbReference type="CDD" id="cd00266">
    <property type="entry name" value="MADS_SRF_like"/>
    <property type="match status" value="1"/>
</dbReference>
<dbReference type="GO" id="GO:0000981">
    <property type="term" value="F:DNA-binding transcription factor activity, RNA polymerase II-specific"/>
    <property type="evidence" value="ECO:0007669"/>
    <property type="project" value="InterPro"/>
</dbReference>
<evidence type="ECO:0000313" key="7">
    <source>
        <dbReference type="EMBL" id="BBH06420.1"/>
    </source>
</evidence>
<evidence type="ECO:0000259" key="6">
    <source>
        <dbReference type="PROSITE" id="PS50066"/>
    </source>
</evidence>
<organism evidence="7">
    <name type="scientific">Prunus dulcis</name>
    <name type="common">Almond</name>
    <name type="synonym">Amygdalus dulcis</name>
    <dbReference type="NCBI Taxonomy" id="3755"/>
    <lineage>
        <taxon>Eukaryota</taxon>
        <taxon>Viridiplantae</taxon>
        <taxon>Streptophyta</taxon>
        <taxon>Embryophyta</taxon>
        <taxon>Tracheophyta</taxon>
        <taxon>Spermatophyta</taxon>
        <taxon>Magnoliopsida</taxon>
        <taxon>eudicotyledons</taxon>
        <taxon>Gunneridae</taxon>
        <taxon>Pentapetalae</taxon>
        <taxon>rosids</taxon>
        <taxon>fabids</taxon>
        <taxon>Rosales</taxon>
        <taxon>Rosaceae</taxon>
        <taxon>Amygdaloideae</taxon>
        <taxon>Amygdaleae</taxon>
        <taxon>Prunus</taxon>
    </lineage>
</organism>
<dbReference type="PROSITE" id="PS50066">
    <property type="entry name" value="MADS_BOX_2"/>
    <property type="match status" value="1"/>
</dbReference>
<keyword evidence="4" id="KW-0804">Transcription</keyword>
<dbReference type="FunFam" id="3.40.1810.10:FF:000018">
    <property type="entry name" value="agamous-like MADS-box protein AGL80"/>
    <property type="match status" value="1"/>
</dbReference>
<dbReference type="Gramene" id="VVA14530">
    <property type="protein sequence ID" value="VVA14530"/>
    <property type="gene ID" value="Prudul26B030273"/>
</dbReference>
<evidence type="ECO:0000256" key="2">
    <source>
        <dbReference type="ARBA" id="ARBA00023015"/>
    </source>
</evidence>
<dbReference type="Pfam" id="PF00319">
    <property type="entry name" value="SRF-TF"/>
    <property type="match status" value="1"/>
</dbReference>
<dbReference type="AlphaFoldDB" id="A0A4Y1RQ75"/>
<name>A0A4Y1RQ75_PRUDU</name>
<dbReference type="EMBL" id="CABIKO010000010">
    <property type="protein sequence ID" value="VVA14530.1"/>
    <property type="molecule type" value="Genomic_DNA"/>
</dbReference>
<sequence length="252" mass="28837">MTRKKVKLAYIANDSTRKATFKKRKRGLIKKISELSTLCDVPACALIYSQYESLPDIWPSPSGVQRVIAQFRNMPEMEQGRKMFNQETFLRQRIVKSHEQLKRLRKENREKEVSRVMFQTLTGRPLQGLNMIDLNDLGWLIDQNVKELGEKIKSKREELLAQSKREELLAQRNEVTMAAPNAAASPARAGDHGMDLNMQQPAMENTMQRPPWFSDVMTPQEPMGSGAAGGDEVLPFGDQNHPAFWHNSPFFH</sequence>
<dbReference type="PANTHER" id="PTHR11945">
    <property type="entry name" value="MADS BOX PROTEIN"/>
    <property type="match status" value="1"/>
</dbReference>
<dbReference type="SMART" id="SM00432">
    <property type="entry name" value="MADS"/>
    <property type="match status" value="1"/>
</dbReference>
<reference evidence="8" key="2">
    <citation type="submission" date="2019-07" db="EMBL/GenBank/DDBJ databases">
        <authorList>
            <person name="Alioto T."/>
            <person name="Alioto T."/>
            <person name="Gomez Garrido J."/>
        </authorList>
    </citation>
    <scope>NUCLEOTIDE SEQUENCE</scope>
</reference>
<dbReference type="FunCoup" id="A0A4Y1RQ75">
    <property type="interactions" value="52"/>
</dbReference>
<protein>
    <submittedName>
        <fullName evidence="7">AGAMOUS-like 80</fullName>
    </submittedName>
    <submittedName>
        <fullName evidence="8">PREDICTED: agamous MADS-box</fullName>
    </submittedName>
</protein>
<keyword evidence="2" id="KW-0805">Transcription regulation</keyword>
<evidence type="ECO:0000256" key="1">
    <source>
        <dbReference type="ARBA" id="ARBA00004123"/>
    </source>
</evidence>
<dbReference type="Proteomes" id="UP000327085">
    <property type="component" value="Chromosome 6"/>
</dbReference>
<reference evidence="7" key="1">
    <citation type="journal article" date="2019" name="Science">
        <title>Mutation of a bHLH transcription factor allowed almond domestication.</title>
        <authorList>
            <person name="Sanchez-Perez R."/>
            <person name="Pavan S."/>
            <person name="Mazzeo R."/>
            <person name="Moldovan C."/>
            <person name="Aiese Cigliano R."/>
            <person name="Del Cueto J."/>
            <person name="Ricciardi F."/>
            <person name="Lotti C."/>
            <person name="Ricciardi L."/>
            <person name="Dicenta F."/>
            <person name="Lopez-Marques R.L."/>
            <person name="Lindberg Moller B."/>
        </authorList>
    </citation>
    <scope>NUCLEOTIDE SEQUENCE</scope>
</reference>
<dbReference type="PANTHER" id="PTHR11945:SF788">
    <property type="entry name" value="AGAMOUS-LIKE-34-RELATED"/>
    <property type="match status" value="1"/>
</dbReference>
<evidence type="ECO:0000313" key="8">
    <source>
        <dbReference type="EMBL" id="VVA14530.1"/>
    </source>
</evidence>
<evidence type="ECO:0000256" key="5">
    <source>
        <dbReference type="ARBA" id="ARBA00023242"/>
    </source>
</evidence>
<accession>A0A4Y1RQ75</accession>
<dbReference type="GO" id="GO:0005634">
    <property type="term" value="C:nucleus"/>
    <property type="evidence" value="ECO:0007669"/>
    <property type="project" value="UniProtKB-SubCell"/>
</dbReference>
<dbReference type="PRINTS" id="PR00404">
    <property type="entry name" value="MADSDOMAIN"/>
</dbReference>
<proteinExistence type="predicted"/>
<evidence type="ECO:0000256" key="3">
    <source>
        <dbReference type="ARBA" id="ARBA00023125"/>
    </source>
</evidence>
<evidence type="ECO:0000313" key="9">
    <source>
        <dbReference type="Proteomes" id="UP000327085"/>
    </source>
</evidence>
<dbReference type="InParanoid" id="A0A4Y1RQ75"/>
<dbReference type="OMA" id="EVFPSHD"/>
<dbReference type="InterPro" id="IPR033897">
    <property type="entry name" value="SRF-like_MADS-box"/>
</dbReference>
<dbReference type="InterPro" id="IPR002100">
    <property type="entry name" value="TF_MADSbox"/>
</dbReference>
<evidence type="ECO:0000256" key="4">
    <source>
        <dbReference type="ARBA" id="ARBA00023163"/>
    </source>
</evidence>